<dbReference type="Pfam" id="PF05983">
    <property type="entry name" value="Med7"/>
    <property type="match status" value="1"/>
</dbReference>
<keyword evidence="1" id="KW-0539">Nucleus</keyword>
<dbReference type="Proteomes" id="UP000076871">
    <property type="component" value="Unassembled WGS sequence"/>
</dbReference>
<accession>A0A165AW51</accession>
<dbReference type="OrthoDB" id="10253553at2759"/>
<dbReference type="GO" id="GO:0003712">
    <property type="term" value="F:transcription coregulator activity"/>
    <property type="evidence" value="ECO:0007669"/>
    <property type="project" value="InterPro"/>
</dbReference>
<comment type="subunit">
    <text evidence="1">Component of the Mediator complex.</text>
</comment>
<dbReference type="RefSeq" id="XP_040757512.1">
    <property type="nucleotide sequence ID" value="XM_040910328.1"/>
</dbReference>
<dbReference type="InterPro" id="IPR009244">
    <property type="entry name" value="Mediatior_Med7"/>
</dbReference>
<keyword evidence="3" id="KW-1185">Reference proteome</keyword>
<dbReference type="GO" id="GO:0016592">
    <property type="term" value="C:mediator complex"/>
    <property type="evidence" value="ECO:0007669"/>
    <property type="project" value="InterPro"/>
</dbReference>
<keyword evidence="1" id="KW-0804">Transcription</keyword>
<evidence type="ECO:0000256" key="1">
    <source>
        <dbReference type="RuleBase" id="RU364060"/>
    </source>
</evidence>
<dbReference type="InParanoid" id="A0A165AW51"/>
<dbReference type="EMBL" id="KV427718">
    <property type="protein sequence ID" value="KZS99771.1"/>
    <property type="molecule type" value="Genomic_DNA"/>
</dbReference>
<dbReference type="AlphaFoldDB" id="A0A165AW51"/>
<keyword evidence="1" id="KW-0010">Activator</keyword>
<evidence type="ECO:0000313" key="3">
    <source>
        <dbReference type="Proteomes" id="UP000076871"/>
    </source>
</evidence>
<proteinExistence type="inferred from homology"/>
<dbReference type="GO" id="GO:0006357">
    <property type="term" value="P:regulation of transcription by RNA polymerase II"/>
    <property type="evidence" value="ECO:0007669"/>
    <property type="project" value="InterPro"/>
</dbReference>
<name>A0A165AW51_9APHY</name>
<organism evidence="2 3">
    <name type="scientific">Laetiporus sulphureus 93-53</name>
    <dbReference type="NCBI Taxonomy" id="1314785"/>
    <lineage>
        <taxon>Eukaryota</taxon>
        <taxon>Fungi</taxon>
        <taxon>Dikarya</taxon>
        <taxon>Basidiomycota</taxon>
        <taxon>Agaricomycotina</taxon>
        <taxon>Agaricomycetes</taxon>
        <taxon>Polyporales</taxon>
        <taxon>Laetiporus</taxon>
    </lineage>
</organism>
<comment type="subcellular location">
    <subcellularLocation>
        <location evidence="1">Nucleus</location>
    </subcellularLocation>
</comment>
<comment type="similarity">
    <text evidence="1">Belongs to the Mediator complex subunit 7 family.</text>
</comment>
<sequence>MQENERSRYEKVEEEEAVLRNLFPSPPSHYTKYTTHDLHLLELLRERAGGADLSTVKQFKLLSYQTDVPEWPLAQLEKPRVDWIVGTGIIRRALMGSALADKRGTTSLAELGGHQLYLADPSVDRRPALRSILRSMLQQTEWINVLVQNVMAAANDLPPV</sequence>
<protein>
    <recommendedName>
        <fullName evidence="1">Mediator of RNA polymerase II transcription subunit 7</fullName>
    </recommendedName>
</protein>
<reference evidence="2 3" key="1">
    <citation type="journal article" date="2016" name="Mol. Biol. Evol.">
        <title>Comparative Genomics of Early-Diverging Mushroom-Forming Fungi Provides Insights into the Origins of Lignocellulose Decay Capabilities.</title>
        <authorList>
            <person name="Nagy L.G."/>
            <person name="Riley R."/>
            <person name="Tritt A."/>
            <person name="Adam C."/>
            <person name="Daum C."/>
            <person name="Floudas D."/>
            <person name="Sun H."/>
            <person name="Yadav J.S."/>
            <person name="Pangilinan J."/>
            <person name="Larsson K.H."/>
            <person name="Matsuura K."/>
            <person name="Barry K."/>
            <person name="Labutti K."/>
            <person name="Kuo R."/>
            <person name="Ohm R.A."/>
            <person name="Bhattacharya S.S."/>
            <person name="Shirouzu T."/>
            <person name="Yoshinaga Y."/>
            <person name="Martin F.M."/>
            <person name="Grigoriev I.V."/>
            <person name="Hibbett D.S."/>
        </authorList>
    </citation>
    <scope>NUCLEOTIDE SEQUENCE [LARGE SCALE GENOMIC DNA]</scope>
    <source>
        <strain evidence="2 3">93-53</strain>
    </source>
</reference>
<gene>
    <name evidence="2" type="ORF">LAESUDRAFT_732889</name>
</gene>
<evidence type="ECO:0000313" key="2">
    <source>
        <dbReference type="EMBL" id="KZS99771.1"/>
    </source>
</evidence>
<dbReference type="GeneID" id="63827357"/>
<comment type="function">
    <text evidence="1">Component of the Mediator complex, a coactivator involved in the regulated transcription of nearly all RNA polymerase II-dependent genes. Mediator functions as a bridge to convey information from gene-specific regulatory proteins to the basal RNA polymerase II transcription machinery.</text>
</comment>
<keyword evidence="1" id="KW-0805">Transcription regulation</keyword>
<dbReference type="STRING" id="1314785.A0A165AW51"/>